<reference evidence="13" key="1">
    <citation type="submission" date="2022-08" db="EMBL/GenBank/DDBJ databases">
        <authorList>
            <person name="Gutierrez-Valencia J."/>
        </authorList>
    </citation>
    <scope>NUCLEOTIDE SEQUENCE</scope>
</reference>
<accession>A0AAV0R627</accession>
<keyword evidence="6" id="KW-0547">Nucleotide-binding</keyword>
<feature type="domain" description="tRNA synthetases class I catalytic" evidence="12">
    <location>
        <begin position="26"/>
        <end position="332"/>
    </location>
</feature>
<dbReference type="Proteomes" id="UP001154282">
    <property type="component" value="Unassembled WGS sequence"/>
</dbReference>
<evidence type="ECO:0000256" key="6">
    <source>
        <dbReference type="ARBA" id="ARBA00022741"/>
    </source>
</evidence>
<comment type="cofactor">
    <cofactor evidence="1">
        <name>Zn(2+)</name>
        <dbReference type="ChEBI" id="CHEBI:29105"/>
    </cofactor>
</comment>
<dbReference type="EC" id="6.1.1.16" evidence="3"/>
<dbReference type="GO" id="GO:0005524">
    <property type="term" value="F:ATP binding"/>
    <property type="evidence" value="ECO:0007669"/>
    <property type="project" value="UniProtKB-KW"/>
</dbReference>
<protein>
    <recommendedName>
        <fullName evidence="3">cysteine--tRNA ligase</fullName>
        <ecNumber evidence="3">6.1.1.16</ecNumber>
    </recommendedName>
    <alternativeName>
        <fullName evidence="11">Cysteinyl-tRNA synthetase</fullName>
    </alternativeName>
</protein>
<evidence type="ECO:0000256" key="8">
    <source>
        <dbReference type="ARBA" id="ARBA00022840"/>
    </source>
</evidence>
<dbReference type="InterPro" id="IPR015803">
    <property type="entry name" value="Cys-tRNA-ligase"/>
</dbReference>
<dbReference type="InterPro" id="IPR009080">
    <property type="entry name" value="tRNAsynth_Ia_anticodon-bd"/>
</dbReference>
<keyword evidence="9" id="KW-0648">Protein biosynthesis</keyword>
<evidence type="ECO:0000313" key="13">
    <source>
        <dbReference type="EMBL" id="CAI0552945.1"/>
    </source>
</evidence>
<evidence type="ECO:0000259" key="12">
    <source>
        <dbReference type="Pfam" id="PF01406"/>
    </source>
</evidence>
<evidence type="ECO:0000256" key="4">
    <source>
        <dbReference type="ARBA" id="ARBA00022598"/>
    </source>
</evidence>
<dbReference type="InterPro" id="IPR032678">
    <property type="entry name" value="tRNA-synt_1_cat_dom"/>
</dbReference>
<evidence type="ECO:0000256" key="10">
    <source>
        <dbReference type="ARBA" id="ARBA00023146"/>
    </source>
</evidence>
<evidence type="ECO:0000256" key="5">
    <source>
        <dbReference type="ARBA" id="ARBA00022723"/>
    </source>
</evidence>
<name>A0AAV0R627_9ROSI</name>
<dbReference type="AlphaFoldDB" id="A0AAV0R627"/>
<dbReference type="SUPFAM" id="SSF47323">
    <property type="entry name" value="Anticodon-binding domain of a subclass of class I aminoacyl-tRNA synthetases"/>
    <property type="match status" value="1"/>
</dbReference>
<dbReference type="FunFam" id="3.40.50.620:FF:000009">
    <property type="entry name" value="Cysteine--tRNA ligase"/>
    <property type="match status" value="1"/>
</dbReference>
<evidence type="ECO:0000256" key="1">
    <source>
        <dbReference type="ARBA" id="ARBA00001947"/>
    </source>
</evidence>
<dbReference type="HAMAP" id="MF_00041">
    <property type="entry name" value="Cys_tRNA_synth"/>
    <property type="match status" value="1"/>
</dbReference>
<proteinExistence type="inferred from homology"/>
<sequence length="568" mass="64502">MEEAESKKKKAEFRLYNAMSKTVEVFEPIVPGKVGMYVCGVTAYDLSHIGHARAAVVFDVLFRFCRYLLHLDYEVTYVRNFTDIDDKENFLAQIIKRANDLGEDPLSLSNRFCEEYVADMKNLGCLPPTHQPRVTEHMENIKNMITQIMENGCAYAVDGDVNFAVDKSPNYGQLSGRKLEDNRAGERIAVDLRKQNPADFALWKAAKEGEPSWDSPWGPGRPGWHIECSAMSAHYLSFKFDIHGGGSDLIFPHHENELAQSSAASSDSKVNFWVHNGHVTNNQLKMSKSLGNFFTIRQVIEKYHPLPVRMFLLSNHYRTPLNYTVAQIEQASETAWFIYQTLQDCEVCLSPFQERLAKSGKKPVQIPGEAQACLTKLQEEFNDKLSDDLNTSQLVTGRKFNEALKYITLNLKPLKKQKQMSPLVHSIAAVGREVESVLRILGLLPTCSYDEVLQQLRERALVRAGLKAEDVVRLIEERTTARKNEKFGISDKIRADLAAKGIALMDEGKETVWKPCVPVVQGKWVGFVGWVRASVDSWVAFKWIYRFIGWFRRVTGLVDHSTSMKKQP</sequence>
<dbReference type="CDD" id="cd00672">
    <property type="entry name" value="CysRS_core"/>
    <property type="match status" value="1"/>
</dbReference>
<dbReference type="GO" id="GO:0046872">
    <property type="term" value="F:metal ion binding"/>
    <property type="evidence" value="ECO:0007669"/>
    <property type="project" value="UniProtKB-KW"/>
</dbReference>
<evidence type="ECO:0000256" key="11">
    <source>
        <dbReference type="ARBA" id="ARBA00031499"/>
    </source>
</evidence>
<comment type="caution">
    <text evidence="13">The sequence shown here is derived from an EMBL/GenBank/DDBJ whole genome shotgun (WGS) entry which is preliminary data.</text>
</comment>
<keyword evidence="7" id="KW-0862">Zinc</keyword>
<evidence type="ECO:0000256" key="9">
    <source>
        <dbReference type="ARBA" id="ARBA00022917"/>
    </source>
</evidence>
<dbReference type="EMBL" id="CAMGYJ010000010">
    <property type="protein sequence ID" value="CAI0552945.1"/>
    <property type="molecule type" value="Genomic_DNA"/>
</dbReference>
<keyword evidence="4" id="KW-0436">Ligase</keyword>
<dbReference type="Gene3D" id="3.40.50.620">
    <property type="entry name" value="HUPs"/>
    <property type="match status" value="1"/>
</dbReference>
<dbReference type="PRINTS" id="PR00983">
    <property type="entry name" value="TRNASYNTHCYS"/>
</dbReference>
<evidence type="ECO:0000256" key="2">
    <source>
        <dbReference type="ARBA" id="ARBA00005594"/>
    </source>
</evidence>
<evidence type="ECO:0000313" key="14">
    <source>
        <dbReference type="Proteomes" id="UP001154282"/>
    </source>
</evidence>
<organism evidence="13 14">
    <name type="scientific">Linum tenue</name>
    <dbReference type="NCBI Taxonomy" id="586396"/>
    <lineage>
        <taxon>Eukaryota</taxon>
        <taxon>Viridiplantae</taxon>
        <taxon>Streptophyta</taxon>
        <taxon>Embryophyta</taxon>
        <taxon>Tracheophyta</taxon>
        <taxon>Spermatophyta</taxon>
        <taxon>Magnoliopsida</taxon>
        <taxon>eudicotyledons</taxon>
        <taxon>Gunneridae</taxon>
        <taxon>Pentapetalae</taxon>
        <taxon>rosids</taxon>
        <taxon>fabids</taxon>
        <taxon>Malpighiales</taxon>
        <taxon>Linaceae</taxon>
        <taxon>Linum</taxon>
    </lineage>
</organism>
<dbReference type="InterPro" id="IPR014729">
    <property type="entry name" value="Rossmann-like_a/b/a_fold"/>
</dbReference>
<evidence type="ECO:0000256" key="7">
    <source>
        <dbReference type="ARBA" id="ARBA00022833"/>
    </source>
</evidence>
<dbReference type="NCBIfam" id="TIGR00435">
    <property type="entry name" value="cysS"/>
    <property type="match status" value="1"/>
</dbReference>
<keyword evidence="8" id="KW-0067">ATP-binding</keyword>
<dbReference type="PANTHER" id="PTHR10890">
    <property type="entry name" value="CYSTEINYL-TRNA SYNTHETASE"/>
    <property type="match status" value="1"/>
</dbReference>
<dbReference type="PANTHER" id="PTHR10890:SF26">
    <property type="entry name" value="CYSTEINE--TRNA LIGASE 1, CYTOPLASMIC-RELATED"/>
    <property type="match status" value="1"/>
</dbReference>
<dbReference type="Gene3D" id="1.20.120.1910">
    <property type="entry name" value="Cysteine-tRNA ligase, C-terminal anti-codon recognition domain"/>
    <property type="match status" value="1"/>
</dbReference>
<dbReference type="GO" id="GO:0006423">
    <property type="term" value="P:cysteinyl-tRNA aminoacylation"/>
    <property type="evidence" value="ECO:0007669"/>
    <property type="project" value="InterPro"/>
</dbReference>
<comment type="similarity">
    <text evidence="2">Belongs to the class-I aminoacyl-tRNA synthetase family.</text>
</comment>
<gene>
    <name evidence="13" type="ORF">LITE_LOCUS46651</name>
</gene>
<keyword evidence="5" id="KW-0479">Metal-binding</keyword>
<dbReference type="GO" id="GO:0005737">
    <property type="term" value="C:cytoplasm"/>
    <property type="evidence" value="ECO:0007669"/>
    <property type="project" value="TreeGrafter"/>
</dbReference>
<dbReference type="SUPFAM" id="SSF52374">
    <property type="entry name" value="Nucleotidylyl transferase"/>
    <property type="match status" value="1"/>
</dbReference>
<dbReference type="Pfam" id="PF01406">
    <property type="entry name" value="tRNA-synt_1e"/>
    <property type="match status" value="1"/>
</dbReference>
<keyword evidence="14" id="KW-1185">Reference proteome</keyword>
<evidence type="ECO:0000256" key="3">
    <source>
        <dbReference type="ARBA" id="ARBA00012832"/>
    </source>
</evidence>
<dbReference type="GO" id="GO:0004817">
    <property type="term" value="F:cysteine-tRNA ligase activity"/>
    <property type="evidence" value="ECO:0007669"/>
    <property type="project" value="UniProtKB-EC"/>
</dbReference>
<dbReference type="InterPro" id="IPR024909">
    <property type="entry name" value="Cys-tRNA/MSH_ligase"/>
</dbReference>
<keyword evidence="10" id="KW-0030">Aminoacyl-tRNA synthetase</keyword>